<dbReference type="PANTHER" id="PTHR21373">
    <property type="entry name" value="GLUCOSE REPRESSIBLE PROTEIN MAK10"/>
    <property type="match status" value="1"/>
</dbReference>
<evidence type="ECO:0000259" key="4">
    <source>
        <dbReference type="Pfam" id="PF04112"/>
    </source>
</evidence>
<dbReference type="AlphaFoldDB" id="A0A9W4XAR7"/>
<gene>
    <name evidence="6" type="ORF">CANVERA_P3208</name>
</gene>
<feature type="domain" description="NAA35-like TPR repeats" evidence="5">
    <location>
        <begin position="349"/>
        <end position="715"/>
    </location>
</feature>
<protein>
    <submittedName>
        <fullName evidence="6">Uncharacterized protein</fullName>
    </submittedName>
</protein>
<name>A0A9W4XAR7_9ASCO</name>
<evidence type="ECO:0000259" key="5">
    <source>
        <dbReference type="Pfam" id="PF25789"/>
    </source>
</evidence>
<organism evidence="6 7">
    <name type="scientific">Candida verbasci</name>
    <dbReference type="NCBI Taxonomy" id="1227364"/>
    <lineage>
        <taxon>Eukaryota</taxon>
        <taxon>Fungi</taxon>
        <taxon>Dikarya</taxon>
        <taxon>Ascomycota</taxon>
        <taxon>Saccharomycotina</taxon>
        <taxon>Pichiomycetes</taxon>
        <taxon>Debaryomycetaceae</taxon>
        <taxon>Candida/Lodderomyces clade</taxon>
        <taxon>Candida</taxon>
    </lineage>
</organism>
<feature type="domain" description="NAA35-like N-terminal" evidence="4">
    <location>
        <begin position="34"/>
        <end position="198"/>
    </location>
</feature>
<evidence type="ECO:0000256" key="2">
    <source>
        <dbReference type="ARBA" id="ARBA00006289"/>
    </source>
</evidence>
<evidence type="ECO:0000256" key="3">
    <source>
        <dbReference type="ARBA" id="ARBA00022490"/>
    </source>
</evidence>
<reference evidence="6" key="1">
    <citation type="submission" date="2022-12" db="EMBL/GenBank/DDBJ databases">
        <authorList>
            <person name="Brejova B."/>
        </authorList>
    </citation>
    <scope>NUCLEOTIDE SEQUENCE</scope>
</reference>
<dbReference type="PANTHER" id="PTHR21373:SF0">
    <property type="entry name" value="N-ALPHA-ACETYLTRANSFERASE 35, NATC AUXILIARY SUBUNIT"/>
    <property type="match status" value="1"/>
</dbReference>
<evidence type="ECO:0000313" key="7">
    <source>
        <dbReference type="Proteomes" id="UP001152885"/>
    </source>
</evidence>
<dbReference type="Proteomes" id="UP001152885">
    <property type="component" value="Unassembled WGS sequence"/>
</dbReference>
<dbReference type="InterPro" id="IPR057982">
    <property type="entry name" value="TPR_NAA35"/>
</dbReference>
<dbReference type="EMBL" id="CANTUO010000003">
    <property type="protein sequence ID" value="CAI5758696.1"/>
    <property type="molecule type" value="Genomic_DNA"/>
</dbReference>
<dbReference type="GO" id="GO:0031417">
    <property type="term" value="C:NatC complex"/>
    <property type="evidence" value="ECO:0007669"/>
    <property type="project" value="InterPro"/>
</dbReference>
<comment type="similarity">
    <text evidence="2">Belongs to the MAK10 family.</text>
</comment>
<dbReference type="InterPro" id="IPR057983">
    <property type="entry name" value="NAA35-like_N"/>
</dbReference>
<keyword evidence="7" id="KW-1185">Reference proteome</keyword>
<accession>A0A9W4XAR7</accession>
<dbReference type="Pfam" id="PF04112">
    <property type="entry name" value="Mak10"/>
    <property type="match status" value="1"/>
</dbReference>
<sequence length="779" mass="90542">MDLPSIKDLQINNEENLIDITTTFFDSIKSITNNKVVKSAPFELLEGTRALEVLNPRLDTGIIELSKDETLFDCSKPQSIDSIIQIQLKLYKCLINWLEKDSLPVTILSCRYVSTILENYLKNPTELSFIDTRINSKHEEGIEFLLVHKVLKSFVVALCKFIGFIINISNSLLYEEEDLITRNMNFNFLQTIPVENILDELNDTIEWILSNETEFDQNTSTIIIQLKIMKYLNTIESKILSTKINFLQESDKFELFTFCKDAVSEIEKLKGKESDENLLPVGAFSKFIQVDLPNRNIPAELTDIDLETTYNHLINIFSTIHTFTNQANQIIAINQLQDFLYYNIKYPISDSKFSVFSRGLFQLFFIRDDKSIFGSHEMTLTNLVVELVENLIGKNTIILLNFESCLSQLNSTQKAELLKLYNQNLNDLESGIYHNLCVYGANFCRSQQLISKSLELWDTIQVSWEPFEFHVFNKLQFGDILKTGEGAISITSYIYYSKMCSMFEFLINGFETEVYKPFEYYLIYWYGEYLLLNIIQHLKDRIINIILGKINYIETTIPNKIKKLKNGPKKTQLKQIQSYNQEVIIPQLTKTLNYNQDYLIKSYEVMRQLINCQISYLIVLSKLKLMDFSQPSQSLTSQEHLYYLRMKPYSSIGIPEFPKFEQFQKILKITEPQLDFNGLMKSIELLAKAKNGLGDVIKDYESLTRYIQNDKHNFIKDSLVVTWYQQLIESAKLLDSNIDKLSKIIQAHKNDLSNVSNSYKNEITKGKHKYFPNISIVNI</sequence>
<dbReference type="OrthoDB" id="269405at2759"/>
<evidence type="ECO:0000256" key="1">
    <source>
        <dbReference type="ARBA" id="ARBA00004496"/>
    </source>
</evidence>
<evidence type="ECO:0000313" key="6">
    <source>
        <dbReference type="EMBL" id="CAI5758696.1"/>
    </source>
</evidence>
<proteinExistence type="inferred from homology"/>
<comment type="subcellular location">
    <subcellularLocation>
        <location evidence="1">Cytoplasm</location>
    </subcellularLocation>
</comment>
<keyword evidence="3" id="KW-0963">Cytoplasm</keyword>
<dbReference type="Pfam" id="PF25789">
    <property type="entry name" value="TPR_NAA35"/>
    <property type="match status" value="1"/>
</dbReference>
<dbReference type="InterPro" id="IPR007244">
    <property type="entry name" value="Naa35_N"/>
</dbReference>
<comment type="caution">
    <text evidence="6">The sequence shown here is derived from an EMBL/GenBank/DDBJ whole genome shotgun (WGS) entry which is preliminary data.</text>
</comment>